<dbReference type="InterPro" id="IPR027417">
    <property type="entry name" value="P-loop_NTPase"/>
</dbReference>
<organism evidence="7 8">
    <name type="scientific">Heterorhabditis bacteriophora</name>
    <name type="common">Entomopathogenic nematode worm</name>
    <dbReference type="NCBI Taxonomy" id="37862"/>
    <lineage>
        <taxon>Eukaryota</taxon>
        <taxon>Metazoa</taxon>
        <taxon>Ecdysozoa</taxon>
        <taxon>Nematoda</taxon>
        <taxon>Chromadorea</taxon>
        <taxon>Rhabditida</taxon>
        <taxon>Rhabditina</taxon>
        <taxon>Rhabditomorpha</taxon>
        <taxon>Strongyloidea</taxon>
        <taxon>Heterorhabditidae</taxon>
        <taxon>Heterorhabditis</taxon>
    </lineage>
</organism>
<dbReference type="WBParaSite" id="Hba_09486">
    <property type="protein sequence ID" value="Hba_09486"/>
    <property type="gene ID" value="Hba_09486"/>
</dbReference>
<keyword evidence="5 6" id="KW-0472">Membrane</keyword>
<sequence>MRTLLRILSNDHRPQGRIRGEFLINGHRLKHPQFSDRIAHVTIEDPPHDLTVVQYLRISSLLHPPATNAFKVENMIDQLIVTLALAPYRDTVCGRLGKSEIQRMKIAAQILKDTDILVCDNVTKDMDIYDVAFVIDYLRDWAIKLNRIVILAIAPSTLDILQMFSKVSILASGRLIYFGNPVNMVRYFESVNFPCPMFRNPCDYYGGKWGLLSICNINDLTNNLLLYRRCWYQFYNSPMGVMNEPLWALFISIIIGIAFFDMTIEKRSGANDRVGFIGSVLYFGLHPLIVIFIKKG</sequence>
<evidence type="ECO:0000256" key="1">
    <source>
        <dbReference type="ARBA" id="ARBA00004141"/>
    </source>
</evidence>
<evidence type="ECO:0000256" key="2">
    <source>
        <dbReference type="ARBA" id="ARBA00022448"/>
    </source>
</evidence>
<keyword evidence="7" id="KW-1185">Reference proteome</keyword>
<proteinExistence type="predicted"/>
<dbReference type="GO" id="GO:0042626">
    <property type="term" value="F:ATPase-coupled transmembrane transporter activity"/>
    <property type="evidence" value="ECO:0007669"/>
    <property type="project" value="TreeGrafter"/>
</dbReference>
<feature type="transmembrane region" description="Helical" evidence="6">
    <location>
        <begin position="276"/>
        <end position="293"/>
    </location>
</feature>
<evidence type="ECO:0000313" key="8">
    <source>
        <dbReference type="WBParaSite" id="Hba_09486"/>
    </source>
</evidence>
<dbReference type="Gene3D" id="3.40.50.300">
    <property type="entry name" value="P-loop containing nucleotide triphosphate hydrolases"/>
    <property type="match status" value="1"/>
</dbReference>
<feature type="transmembrane region" description="Helical" evidence="6">
    <location>
        <begin position="246"/>
        <end position="264"/>
    </location>
</feature>
<protein>
    <submittedName>
        <fullName evidence="8">ABC transporter domain-containing protein</fullName>
    </submittedName>
</protein>
<keyword evidence="3 6" id="KW-0812">Transmembrane</keyword>
<accession>A0A1I7WW88</accession>
<evidence type="ECO:0000256" key="4">
    <source>
        <dbReference type="ARBA" id="ARBA00022989"/>
    </source>
</evidence>
<evidence type="ECO:0000256" key="3">
    <source>
        <dbReference type="ARBA" id="ARBA00022692"/>
    </source>
</evidence>
<keyword evidence="4 6" id="KW-1133">Transmembrane helix</keyword>
<dbReference type="PANTHER" id="PTHR48041">
    <property type="entry name" value="ABC TRANSPORTER G FAMILY MEMBER 28"/>
    <property type="match status" value="1"/>
</dbReference>
<dbReference type="InterPro" id="IPR050352">
    <property type="entry name" value="ABCG_transporters"/>
</dbReference>
<dbReference type="AlphaFoldDB" id="A0A1I7WW88"/>
<evidence type="ECO:0000313" key="7">
    <source>
        <dbReference type="Proteomes" id="UP000095283"/>
    </source>
</evidence>
<dbReference type="GO" id="GO:0005886">
    <property type="term" value="C:plasma membrane"/>
    <property type="evidence" value="ECO:0007669"/>
    <property type="project" value="TreeGrafter"/>
</dbReference>
<dbReference type="Proteomes" id="UP000095283">
    <property type="component" value="Unplaced"/>
</dbReference>
<dbReference type="SUPFAM" id="SSF52540">
    <property type="entry name" value="P-loop containing nucleoside triphosphate hydrolases"/>
    <property type="match status" value="1"/>
</dbReference>
<dbReference type="PANTHER" id="PTHR48041:SF89">
    <property type="entry name" value="FI03229P"/>
    <property type="match status" value="1"/>
</dbReference>
<name>A0A1I7WW88_HETBA</name>
<evidence type="ECO:0000256" key="6">
    <source>
        <dbReference type="SAM" id="Phobius"/>
    </source>
</evidence>
<keyword evidence="2" id="KW-0813">Transport</keyword>
<evidence type="ECO:0000256" key="5">
    <source>
        <dbReference type="ARBA" id="ARBA00023136"/>
    </source>
</evidence>
<reference evidence="8" key="1">
    <citation type="submission" date="2016-11" db="UniProtKB">
        <authorList>
            <consortium name="WormBaseParasite"/>
        </authorList>
    </citation>
    <scope>IDENTIFICATION</scope>
</reference>
<comment type="subcellular location">
    <subcellularLocation>
        <location evidence="1">Membrane</location>
        <topology evidence="1">Multi-pass membrane protein</topology>
    </subcellularLocation>
</comment>